<organism evidence="3 4">
    <name type="scientific">Tetrahymena thermophila (strain SB210)</name>
    <dbReference type="NCBI Taxonomy" id="312017"/>
    <lineage>
        <taxon>Eukaryota</taxon>
        <taxon>Sar</taxon>
        <taxon>Alveolata</taxon>
        <taxon>Ciliophora</taxon>
        <taxon>Intramacronucleata</taxon>
        <taxon>Oligohymenophorea</taxon>
        <taxon>Hymenostomatida</taxon>
        <taxon>Tetrahymenina</taxon>
        <taxon>Tetrahymenidae</taxon>
        <taxon>Tetrahymena</taxon>
    </lineage>
</organism>
<feature type="compositionally biased region" description="Polar residues" evidence="2">
    <location>
        <begin position="24"/>
        <end position="47"/>
    </location>
</feature>
<evidence type="ECO:0000313" key="4">
    <source>
        <dbReference type="Proteomes" id="UP000009168"/>
    </source>
</evidence>
<keyword evidence="1" id="KW-0175">Coiled coil</keyword>
<feature type="compositionally biased region" description="Polar residues" evidence="2">
    <location>
        <begin position="1"/>
        <end position="17"/>
    </location>
</feature>
<dbReference type="EMBL" id="GG662212">
    <property type="protein sequence ID" value="EWS70956.1"/>
    <property type="molecule type" value="Genomic_DNA"/>
</dbReference>
<accession>W7XBA7</accession>
<dbReference type="GeneID" id="24439295"/>
<dbReference type="OrthoDB" id="296845at2759"/>
<reference evidence="4" key="1">
    <citation type="journal article" date="2006" name="PLoS Biol.">
        <title>Macronuclear genome sequence of the ciliate Tetrahymena thermophila, a model eukaryote.</title>
        <authorList>
            <person name="Eisen J.A."/>
            <person name="Coyne R.S."/>
            <person name="Wu M."/>
            <person name="Wu D."/>
            <person name="Thiagarajan M."/>
            <person name="Wortman J.R."/>
            <person name="Badger J.H."/>
            <person name="Ren Q."/>
            <person name="Amedeo P."/>
            <person name="Jones K.M."/>
            <person name="Tallon L.J."/>
            <person name="Delcher A.L."/>
            <person name="Salzberg S.L."/>
            <person name="Silva J.C."/>
            <person name="Haas B.J."/>
            <person name="Majoros W.H."/>
            <person name="Farzad M."/>
            <person name="Carlton J.M."/>
            <person name="Smith R.K. Jr."/>
            <person name="Garg J."/>
            <person name="Pearlman R.E."/>
            <person name="Karrer K.M."/>
            <person name="Sun L."/>
            <person name="Manning G."/>
            <person name="Elde N.C."/>
            <person name="Turkewitz A.P."/>
            <person name="Asai D.J."/>
            <person name="Wilkes D.E."/>
            <person name="Wang Y."/>
            <person name="Cai H."/>
            <person name="Collins K."/>
            <person name="Stewart B.A."/>
            <person name="Lee S.R."/>
            <person name="Wilamowska K."/>
            <person name="Weinberg Z."/>
            <person name="Ruzzo W.L."/>
            <person name="Wloga D."/>
            <person name="Gaertig J."/>
            <person name="Frankel J."/>
            <person name="Tsao C.-C."/>
            <person name="Gorovsky M.A."/>
            <person name="Keeling P.J."/>
            <person name="Waller R.F."/>
            <person name="Patron N.J."/>
            <person name="Cherry J.M."/>
            <person name="Stover N.A."/>
            <person name="Krieger C.J."/>
            <person name="del Toro C."/>
            <person name="Ryder H.F."/>
            <person name="Williamson S.C."/>
            <person name="Barbeau R.A."/>
            <person name="Hamilton E.P."/>
            <person name="Orias E."/>
        </authorList>
    </citation>
    <scope>NUCLEOTIDE SEQUENCE [LARGE SCALE GENOMIC DNA]</scope>
    <source>
        <strain evidence="4">SB210</strain>
    </source>
</reference>
<feature type="region of interest" description="Disordered" evidence="2">
    <location>
        <begin position="1"/>
        <end position="47"/>
    </location>
</feature>
<dbReference type="Proteomes" id="UP000009168">
    <property type="component" value="Unassembled WGS sequence"/>
</dbReference>
<dbReference type="InParanoid" id="W7XBA7"/>
<dbReference type="KEGG" id="tet:TTHERM_000497689"/>
<dbReference type="RefSeq" id="XP_012656512.1">
    <property type="nucleotide sequence ID" value="XM_012801058.1"/>
</dbReference>
<gene>
    <name evidence="3" type="ORF">TTHERM_000497689</name>
</gene>
<feature type="coiled-coil region" evidence="1">
    <location>
        <begin position="193"/>
        <end position="262"/>
    </location>
</feature>
<sequence length="344" mass="39872">MSSKYSDSPYQQKQSGYNKLRGIGQTSNTPKNQGSNTPRSKSQNNPQKIQQELDQLNASGVSPTEFYKVKCQLLTEQMAFVQEESEKLKKQNEHLRTLNFEYVKQLNELSASKLRAAEKIIITPEFFESDSINQKVKDFMRKLANNYKLLEKEQTKLVDHCRIMEQDIENYRIKVIEADQITEKLKQTGQHSIDSLVQSLKDSEDKVESLSQHSKELSLELAIKLEKISNLESNIQDLNNEIDDHKNEYQKLMTKYNKMISQNEEKKNFDHKQIYELQLKCGQLEHESRLLQGTLQNQNVQLNHLDIKIKDLSIENESLTRSGFYGGNSFRRNLSGTSPSVTFK</sequence>
<feature type="coiled-coil region" evidence="1">
    <location>
        <begin position="71"/>
        <end position="101"/>
    </location>
</feature>
<name>W7XBA7_TETTS</name>
<dbReference type="AlphaFoldDB" id="W7XBA7"/>
<proteinExistence type="predicted"/>
<evidence type="ECO:0000313" key="3">
    <source>
        <dbReference type="EMBL" id="EWS70956.1"/>
    </source>
</evidence>
<evidence type="ECO:0000256" key="1">
    <source>
        <dbReference type="SAM" id="Coils"/>
    </source>
</evidence>
<feature type="coiled-coil region" evidence="1">
    <location>
        <begin position="295"/>
        <end position="322"/>
    </location>
</feature>
<keyword evidence="4" id="KW-1185">Reference proteome</keyword>
<protein>
    <submittedName>
        <fullName evidence="3">Uncharacterized protein</fullName>
    </submittedName>
</protein>
<evidence type="ECO:0000256" key="2">
    <source>
        <dbReference type="SAM" id="MobiDB-lite"/>
    </source>
</evidence>